<feature type="transmembrane region" description="Helical" evidence="1">
    <location>
        <begin position="145"/>
        <end position="174"/>
    </location>
</feature>
<reference evidence="2 3" key="2">
    <citation type="journal article" date="2012" name="Stand. Genomic Sci.">
        <title>Complete Genome Sequence of Clostridium clariflavum DSM 19732.</title>
        <authorList>
            <person name="Izquierdo J.A."/>
            <person name="Goodwin L."/>
            <person name="Davenport K.W."/>
            <person name="Teshima H."/>
            <person name="Bruce D."/>
            <person name="Detter C."/>
            <person name="Tapia R."/>
            <person name="Han S."/>
            <person name="Land M."/>
            <person name="Hauser L."/>
            <person name="Jeffries C.D."/>
            <person name="Han J."/>
            <person name="Pitluck S."/>
            <person name="Nolan M."/>
            <person name="Chen A."/>
            <person name="Huntemann M."/>
            <person name="Mavromatis K."/>
            <person name="Mikhailova N."/>
            <person name="Liolios K."/>
            <person name="Woyke T."/>
            <person name="Lynd L.R."/>
        </authorList>
    </citation>
    <scope>NUCLEOTIDE SEQUENCE [LARGE SCALE GENOMIC DNA]</scope>
    <source>
        <strain evidence="3">DSM 19732 / NBRC 101661 / EBR45</strain>
    </source>
</reference>
<gene>
    <name evidence="2" type="ordered locus">Clocl_1003</name>
</gene>
<keyword evidence="1" id="KW-0812">Transmembrane</keyword>
<dbReference type="Pfam" id="PF16949">
    <property type="entry name" value="ABC_tran_2"/>
    <property type="match status" value="1"/>
</dbReference>
<organism evidence="2 3">
    <name type="scientific">Acetivibrio clariflavus (strain DSM 19732 / NBRC 101661 / EBR45)</name>
    <name type="common">Clostridium clariflavum</name>
    <dbReference type="NCBI Taxonomy" id="720554"/>
    <lineage>
        <taxon>Bacteria</taxon>
        <taxon>Bacillati</taxon>
        <taxon>Bacillota</taxon>
        <taxon>Clostridia</taxon>
        <taxon>Eubacteriales</taxon>
        <taxon>Oscillospiraceae</taxon>
        <taxon>Acetivibrio</taxon>
    </lineage>
</organism>
<evidence type="ECO:0000313" key="3">
    <source>
        <dbReference type="Proteomes" id="UP000005435"/>
    </source>
</evidence>
<protein>
    <recommendedName>
        <fullName evidence="4">ABC-2 type transport system permease protein</fullName>
    </recommendedName>
</protein>
<feature type="transmembrane region" description="Helical" evidence="1">
    <location>
        <begin position="422"/>
        <end position="444"/>
    </location>
</feature>
<sequence precursor="true">MDNKLFILTKTLLKNGFGFKATGKKKVRQIIFALLIALCIVPYFTGIFYFVSSMYDSLKAINQEGVILSLGIAFTSFTILFFGIFYVINVFYFADDVENLLPLPLKPSAIIGSKFIVTVIYEYITEIFILLPLLIVYSYKSGATFMYYIYALLIFILVPVVPLSMASIIVMAIMRFTSIAKNRDRFKMVSGIIAMFTAVSFNIAIQRLASKTVDPSEVQEMFIRGQNSLVELVSRIFPGAKFAALSIVNNSDISGLINLLIFILINAVSFIIFLYIGEMWYFRGVIGISENAAKRKKVTSDDLSRVSIRQSVLKAYTIKELKLLFRTPIYFMNCVLINFILPVLMVLPFITQPQNGAELDSIRVLMRSGAFEGIIVTIGFAAAIIISTFNSITPTSISREGQNFYVNKFLPVSYKTQIMAKVLSGVIISFIGVVIALISAAVFLSIPVHLIFMIAVISLFGIVFTSFTGVLIDLFHPKLNWDNEQRAVKQNLNPVFNMFLALIFGGALIWASITYSFNAVSTCGIIFLVFGIADLVLYKVISTMGVKLFGDIEV</sequence>
<feature type="transmembrane region" description="Helical" evidence="1">
    <location>
        <begin position="30"/>
        <end position="51"/>
    </location>
</feature>
<feature type="transmembrane region" description="Helical" evidence="1">
    <location>
        <begin position="495"/>
        <end position="513"/>
    </location>
</feature>
<accession>G8LX28</accession>
<feature type="transmembrane region" description="Helical" evidence="1">
    <location>
        <begin position="186"/>
        <end position="205"/>
    </location>
</feature>
<feature type="transmembrane region" description="Helical" evidence="1">
    <location>
        <begin position="370"/>
        <end position="389"/>
    </location>
</feature>
<keyword evidence="1" id="KW-1133">Transmembrane helix</keyword>
<feature type="transmembrane region" description="Helical" evidence="1">
    <location>
        <begin position="115"/>
        <end position="139"/>
    </location>
</feature>
<feature type="transmembrane region" description="Helical" evidence="1">
    <location>
        <begin position="329"/>
        <end position="350"/>
    </location>
</feature>
<feature type="transmembrane region" description="Helical" evidence="1">
    <location>
        <begin position="71"/>
        <end position="94"/>
    </location>
</feature>
<reference evidence="3" key="1">
    <citation type="submission" date="2011-12" db="EMBL/GenBank/DDBJ databases">
        <title>Complete sequence of Clostridium clariflavum DSM 19732.</title>
        <authorList>
            <consortium name="US DOE Joint Genome Institute"/>
            <person name="Lucas S."/>
            <person name="Han J."/>
            <person name="Lapidus A."/>
            <person name="Cheng J.-F."/>
            <person name="Goodwin L."/>
            <person name="Pitluck S."/>
            <person name="Peters L."/>
            <person name="Teshima H."/>
            <person name="Detter J.C."/>
            <person name="Han C."/>
            <person name="Tapia R."/>
            <person name="Land M."/>
            <person name="Hauser L."/>
            <person name="Kyrpides N."/>
            <person name="Ivanova N."/>
            <person name="Pagani I."/>
            <person name="Kitzmiller T."/>
            <person name="Lynd L."/>
            <person name="Izquierdo J."/>
            <person name="Woyke T."/>
        </authorList>
    </citation>
    <scope>NUCLEOTIDE SEQUENCE [LARGE SCALE GENOMIC DNA]</scope>
    <source>
        <strain evidence="3">DSM 19732 / NBRC 101661 / EBR45</strain>
    </source>
</reference>
<evidence type="ECO:0000313" key="2">
    <source>
        <dbReference type="EMBL" id="AEV67680.1"/>
    </source>
</evidence>
<dbReference type="STRING" id="720554.Clocl_1003"/>
<dbReference type="OrthoDB" id="138672at2"/>
<dbReference type="eggNOG" id="ENOG502Z8T8">
    <property type="taxonomic scope" value="Bacteria"/>
</dbReference>
<feature type="transmembrane region" description="Helical" evidence="1">
    <location>
        <begin position="255"/>
        <end position="276"/>
    </location>
</feature>
<keyword evidence="3" id="KW-1185">Reference proteome</keyword>
<dbReference type="AlphaFoldDB" id="G8LX28"/>
<dbReference type="EMBL" id="CP003065">
    <property type="protein sequence ID" value="AEV67680.1"/>
    <property type="molecule type" value="Genomic_DNA"/>
</dbReference>
<dbReference type="HOGENOM" id="CLU_031634_0_0_9"/>
<name>G8LX28_ACECE</name>
<proteinExistence type="predicted"/>
<evidence type="ECO:0008006" key="4">
    <source>
        <dbReference type="Google" id="ProtNLM"/>
    </source>
</evidence>
<dbReference type="InterPro" id="IPR031599">
    <property type="entry name" value="ABC_tran_2"/>
</dbReference>
<feature type="transmembrane region" description="Helical" evidence="1">
    <location>
        <begin position="450"/>
        <end position="475"/>
    </location>
</feature>
<dbReference type="RefSeq" id="WP_014254298.1">
    <property type="nucleotide sequence ID" value="NC_016627.1"/>
</dbReference>
<dbReference type="KEGG" id="ccl:Clocl_1003"/>
<dbReference type="Proteomes" id="UP000005435">
    <property type="component" value="Chromosome"/>
</dbReference>
<keyword evidence="1" id="KW-0472">Membrane</keyword>
<evidence type="ECO:0000256" key="1">
    <source>
        <dbReference type="SAM" id="Phobius"/>
    </source>
</evidence>
<feature type="transmembrane region" description="Helical" evidence="1">
    <location>
        <begin position="519"/>
        <end position="538"/>
    </location>
</feature>